<keyword evidence="2" id="KW-1185">Reference proteome</keyword>
<accession>A0ABM6RL81</accession>
<proteinExistence type="predicted"/>
<sequence length="73" mass="8059">MAEFRLGSSPAIHTPGIIAWAVNGYAFEADRPVFIHIIKTAWPHLPDEAIVQLLSKAVPYTVEGETVIFNVEI</sequence>
<dbReference type="RefSeq" id="WP_102856256.1">
    <property type="nucleotide sequence ID" value="NZ_CP010616.1"/>
</dbReference>
<keyword evidence="1" id="KW-0614">Plasmid</keyword>
<evidence type="ECO:0000313" key="1">
    <source>
        <dbReference type="EMBL" id="AUQ97330.1"/>
    </source>
</evidence>
<geneLocation type="plasmid" evidence="1 2">
    <name>pP66_h</name>
</geneLocation>
<reference evidence="1 2" key="1">
    <citation type="journal article" date="2017" name="Genome Biol. Evol.">
        <title>Trajectories and Drivers of Genome Evolution in Surface-Associated Marine Phaeobacter.</title>
        <authorList>
            <person name="Freese H.M."/>
            <person name="Sikorski J."/>
            <person name="Bunk B."/>
            <person name="Scheuner C."/>
            <person name="Meier-Kolthoff J.P."/>
            <person name="Sproer C."/>
            <person name="Gram L."/>
            <person name="Overmann J."/>
        </authorList>
    </citation>
    <scope>NUCLEOTIDE SEQUENCE [LARGE SCALE GENOMIC DNA]</scope>
    <source>
        <strain evidence="1 2">P66</strain>
    </source>
</reference>
<reference evidence="1 2" key="2">
    <citation type="journal article" date="2017" name="Int. J. Syst. Evol. Microbiol.">
        <title>Adaptation of Surface-Associated Bacteria to the Open Ocean: A Genomically Distinct Subpopulation of Phaeobacter gallaeciensis Colonizes Pacific Mesozooplankton.</title>
        <authorList>
            <person name="Freese H.M."/>
            <person name="Methner A."/>
            <person name="Overmann J."/>
        </authorList>
    </citation>
    <scope>NUCLEOTIDE SEQUENCE [LARGE SCALE GENOMIC DNA]</scope>
    <source>
        <strain evidence="1 2">P66</strain>
    </source>
</reference>
<organism evidence="1 2">
    <name type="scientific">Phaeobacter inhibens</name>
    <dbReference type="NCBI Taxonomy" id="221822"/>
    <lineage>
        <taxon>Bacteria</taxon>
        <taxon>Pseudomonadati</taxon>
        <taxon>Pseudomonadota</taxon>
        <taxon>Alphaproteobacteria</taxon>
        <taxon>Rhodobacterales</taxon>
        <taxon>Roseobacteraceae</taxon>
        <taxon>Phaeobacter</taxon>
    </lineage>
</organism>
<gene>
    <name evidence="1" type="ORF">PhaeoP66_04604</name>
</gene>
<name>A0ABM6RL81_9RHOB</name>
<dbReference type="Proteomes" id="UP000236536">
    <property type="component" value="Plasmid pP66_h"/>
</dbReference>
<dbReference type="EMBL" id="CP010713">
    <property type="protein sequence ID" value="AUQ97330.1"/>
    <property type="molecule type" value="Genomic_DNA"/>
</dbReference>
<evidence type="ECO:0000313" key="2">
    <source>
        <dbReference type="Proteomes" id="UP000236536"/>
    </source>
</evidence>
<protein>
    <submittedName>
        <fullName evidence="1">Uncharacterized protein</fullName>
    </submittedName>
</protein>